<dbReference type="PROSITE" id="PS50268">
    <property type="entry name" value="CADHERIN_2"/>
    <property type="match status" value="1"/>
</dbReference>
<dbReference type="GO" id="GO:0005509">
    <property type="term" value="F:calcium ion binding"/>
    <property type="evidence" value="ECO:0007669"/>
    <property type="project" value="InterPro"/>
</dbReference>
<dbReference type="PANTHER" id="PTHR46580">
    <property type="entry name" value="SENSOR KINASE-RELATED"/>
    <property type="match status" value="1"/>
</dbReference>
<name>A0A1W2G5I9_REIFA</name>
<dbReference type="Proteomes" id="UP000192472">
    <property type="component" value="Unassembled WGS sequence"/>
</dbReference>
<proteinExistence type="predicted"/>
<keyword evidence="3" id="KW-1185">Reference proteome</keyword>
<gene>
    <name evidence="2" type="ORF">SAMN04488029_0001</name>
</gene>
<accession>A0A1W2G5I9</accession>
<dbReference type="STRING" id="692418.SAMN04488029_0001"/>
<dbReference type="GO" id="GO:0007156">
    <property type="term" value="P:homophilic cell adhesion via plasma membrane adhesion molecules"/>
    <property type="evidence" value="ECO:0007669"/>
    <property type="project" value="InterPro"/>
</dbReference>
<reference evidence="2 3" key="1">
    <citation type="submission" date="2017-04" db="EMBL/GenBank/DDBJ databases">
        <authorList>
            <person name="Afonso C.L."/>
            <person name="Miller P.J."/>
            <person name="Scott M.A."/>
            <person name="Spackman E."/>
            <person name="Goraichik I."/>
            <person name="Dimitrov K.M."/>
            <person name="Suarez D.L."/>
            <person name="Swayne D.E."/>
        </authorList>
    </citation>
    <scope>NUCLEOTIDE SEQUENCE [LARGE SCALE GENOMIC DNA]</scope>
    <source>
        <strain evidence="2 3">DSM 26133</strain>
    </source>
</reference>
<feature type="domain" description="Cadherin" evidence="1">
    <location>
        <begin position="1544"/>
        <end position="1635"/>
    </location>
</feature>
<dbReference type="InterPro" id="IPR002126">
    <property type="entry name" value="Cadherin-like_dom"/>
</dbReference>
<protein>
    <recommendedName>
        <fullName evidence="1">Cadherin domain-containing protein</fullName>
    </recommendedName>
</protein>
<feature type="non-terminal residue" evidence="2">
    <location>
        <position position="2045"/>
    </location>
</feature>
<evidence type="ECO:0000313" key="3">
    <source>
        <dbReference type="Proteomes" id="UP000192472"/>
    </source>
</evidence>
<dbReference type="EMBL" id="FWYF01000001">
    <property type="protein sequence ID" value="SMD31638.1"/>
    <property type="molecule type" value="Genomic_DNA"/>
</dbReference>
<organism evidence="2 3">
    <name type="scientific">Reichenbachiella faecimaris</name>
    <dbReference type="NCBI Taxonomy" id="692418"/>
    <lineage>
        <taxon>Bacteria</taxon>
        <taxon>Pseudomonadati</taxon>
        <taxon>Bacteroidota</taxon>
        <taxon>Cytophagia</taxon>
        <taxon>Cytophagales</taxon>
        <taxon>Reichenbachiellaceae</taxon>
        <taxon>Reichenbachiella</taxon>
    </lineage>
</organism>
<dbReference type="InterPro" id="IPR028994">
    <property type="entry name" value="Integrin_alpha_N"/>
</dbReference>
<evidence type="ECO:0000313" key="2">
    <source>
        <dbReference type="EMBL" id="SMD31638.1"/>
    </source>
</evidence>
<sequence>MLNSRMKPNQLKSTSVTFQFARALKSRTFFFNRMNSYRKIFILVLCIVPNLLLAQEICDDGVDNDGNGFVDCYDSACSGTEECSEFYFGNSVVCDDPATQNPVFQIKLQWSSADETAFNSVTPAIGDIDNDGIPEVVSTNRVQNTVTVLDGATGITQHGPVNVGFDVAKTVAIANLDDDDCAEIFVRGFNNNNLAMYSCDLSTEIWKVNTTVSKVNMISLADFNGDGVVELLHGNEIRNAHDGTVIIAGTGNFGSEVIYASLPIDILPDAACANCEGLEIVAGGKIYSVDIANQIRTLERDINDVLPAGSQYAIKGGSFNKNAVSVADYNQDGNIDVVFSGAQYVGSSKKTAVFFWDVINFNVISYLPPQNHGAGTGRINIADIDGDGELNCTFVSKERLYALDENMVPLTTWNGGLGYKDITEGSSGFTGCTVFDFNDDKAAEVIYRGEQYVHIIDGTTGESLKQIKCTSRTFEEYPIVADVDGDGASEICVSCSFDDNTPFTPYNNGQYAHIRVFEADGGENWQPSRPIWNQHGYFNVNVNDDLTIPTNQQDPGKVFSTNVCTTGDNRPLNAFLNQAPYLNETGCPSYVSPDVELVEVTGVGAAQCPEGDFDITVVIQNTGDIELTGSLPITFYNGSPDESTSTKLNTVYTTFTNFEVDATMDINTFVSGSGGDFDLYVSVNDDGSQAPPVTTFIRPVPECDENNNLTFTSVVADPFELTHEVVSNNIKCDPTKPDNGDARVFYFGTISATVEEIWNEDFEDLSPGTEVDNGSTAWSFITAPSSADNLEVSFTGSTNELFFADTDNQADWRTEYVDFSAYESVNVSVSTRSSATCESGDYLRLWYQVDGGSWVVLNSGKRSGNFGTYTATASGITGNEIRVIARVKNSEDNEFYYIDDVVFEGVKDELSGEITSGFDFYWFQNNNFNDTVFVGSRYTALAAGNYQVVGESQSNSCISNVEEITITAEDNSPTVGITKTQNLTNCEVPDGILDAYVIIDGVQVTDGFDFTWYVGNDFTTIKSTGATANFLNVGTYSVVVIDETSGCETTLSETVDSDQEQPGVFEVEVQHITDCTDPNSGYIIAGSDGANSSYTFNWYDGSEIKASPDFSASGNNGSGNSGQKYKNIEAGFYTVTVQHKTSKCISDPLTIEVRDDSSSPEIVMTINDNTSCSENGNGLASAAISGENINDYTFKYYTGSNALAENEIETVSGTQGEVAQLLSPGNYLVTTEETATGCVGRSYFTISDDSTEPIDISPAGFSNVVVAHVASCNGTLDTGTGIIDATGMPLPNVDTDEFETVVNGSFEVPNISNPPYNKGGSWTLLDQSEALGWSTTNSSGNLEYWDDGFLGVPAYEGEQFAEINSDGFGAFYFDVVTKPGIRMVWSFAHRGRNGTDVVALRIDDPAAATPDIQYTATTGNTAWGEYSGEYVIPDGQTVTRFSFEAISAAGGATIGNFLDGIVFEVAPYYYQLFAGGSSSGTPLDENTTGYFDGLDVGTYTLSVVDNITGCKANDIVLVIEAVEESPVLVRQLKTADTYCIDGNGSQIIRASASDADLLGEPVDGYKFEIYSGTDTTATPYAGPFTGTRADDDSPTTYQFTDLENDTYRVLVINRDNECTAFTDITIIDNSEIPAFSNMIVNNNTSCDAGTPNGQIIANVFGESKTDFTWSWLDDGGNPVAGKTAIDGASDTEANLLSGLGAGTYQVYAIHTETGCETGFASVDVIDEPSGNFPVLSLTEVAENTNCGVGNGSLQVQVDEGAGFIDPDGYTVEWFLGDDTSTSISDGVDPGNNSLPDVSGSANHILSGLNAPIGNNEYTVRVTNADNCANTSTITLTNNPSAGEITGNSITQVESCPGGTTHPDGAIEITAVTEVGFGDPVNDYTYSWYFGSSNDIANVLANGDNIGTKKGADAVAVTISDATTNHIKGLDAGFYTVEATNTTTGCTSDPVTIELTENLATITMGEANNTNQTNCDDNFNGSIDISATGAGETFVYTFFVGANTDVANQIDINPRAAEADYDQVAISNDVNTNLATIENLPKGTYT</sequence>
<dbReference type="GO" id="GO:0016020">
    <property type="term" value="C:membrane"/>
    <property type="evidence" value="ECO:0007669"/>
    <property type="project" value="InterPro"/>
</dbReference>
<evidence type="ECO:0000259" key="1">
    <source>
        <dbReference type="PROSITE" id="PS50268"/>
    </source>
</evidence>
<dbReference type="PANTHER" id="PTHR46580:SF4">
    <property type="entry name" value="ATP_GTP-BINDING PROTEIN"/>
    <property type="match status" value="1"/>
</dbReference>
<dbReference type="SUPFAM" id="SSF69318">
    <property type="entry name" value="Integrin alpha N-terminal domain"/>
    <property type="match status" value="2"/>
</dbReference>